<dbReference type="AlphaFoldDB" id="A0A7W1X7E3"/>
<evidence type="ECO:0000256" key="2">
    <source>
        <dbReference type="ARBA" id="ARBA00022618"/>
    </source>
</evidence>
<gene>
    <name evidence="6" type="primary">minC</name>
    <name evidence="9" type="ORF">H1164_00475</name>
</gene>
<dbReference type="InterPro" id="IPR055219">
    <property type="entry name" value="MinC_N_1"/>
</dbReference>
<dbReference type="SUPFAM" id="SSF63848">
    <property type="entry name" value="Cell-division inhibitor MinC, C-terminal domain"/>
    <property type="match status" value="1"/>
</dbReference>
<dbReference type="PANTHER" id="PTHR34108:SF1">
    <property type="entry name" value="SEPTUM SITE-DETERMINING PROTEIN MINC"/>
    <property type="match status" value="1"/>
</dbReference>
<evidence type="ECO:0000256" key="6">
    <source>
        <dbReference type="HAMAP-Rule" id="MF_00267"/>
    </source>
</evidence>
<evidence type="ECO:0000313" key="9">
    <source>
        <dbReference type="EMBL" id="MBA4541387.1"/>
    </source>
</evidence>
<keyword evidence="3 6" id="KW-0717">Septation</keyword>
<dbReference type="EMBL" id="JACEIP010000001">
    <property type="protein sequence ID" value="MBA4541387.1"/>
    <property type="molecule type" value="Genomic_DNA"/>
</dbReference>
<accession>A0A7W1X7E3</accession>
<dbReference type="InterPro" id="IPR005526">
    <property type="entry name" value="Septum_form_inhib_MinC_C"/>
</dbReference>
<evidence type="ECO:0000256" key="3">
    <source>
        <dbReference type="ARBA" id="ARBA00023210"/>
    </source>
</evidence>
<protein>
    <recommendedName>
        <fullName evidence="6">Probable septum site-determining protein MinC</fullName>
    </recommendedName>
</protein>
<dbReference type="Gene3D" id="3.30.160.540">
    <property type="match status" value="1"/>
</dbReference>
<feature type="domain" description="Septum site-determining protein MinC N-terminal" evidence="8">
    <location>
        <begin position="9"/>
        <end position="87"/>
    </location>
</feature>
<comment type="caution">
    <text evidence="9">The sequence shown here is derived from an EMBL/GenBank/DDBJ whole genome shotgun (WGS) entry which is preliminary data.</text>
</comment>
<dbReference type="Pfam" id="PF22642">
    <property type="entry name" value="MinC_N_1"/>
    <property type="match status" value="1"/>
</dbReference>
<dbReference type="OrthoDB" id="9790810at2"/>
<dbReference type="InterPro" id="IPR036145">
    <property type="entry name" value="MinC_C_sf"/>
</dbReference>
<feature type="domain" description="Septum formation inhibitor MinC C-terminal" evidence="7">
    <location>
        <begin position="106"/>
        <end position="203"/>
    </location>
</feature>
<organism evidence="9 10">
    <name type="scientific">Thermoactinomyces daqus</name>
    <dbReference type="NCBI Taxonomy" id="1329516"/>
    <lineage>
        <taxon>Bacteria</taxon>
        <taxon>Bacillati</taxon>
        <taxon>Bacillota</taxon>
        <taxon>Bacilli</taxon>
        <taxon>Bacillales</taxon>
        <taxon>Thermoactinomycetaceae</taxon>
        <taxon>Thermoactinomyces</taxon>
    </lineage>
</organism>
<dbReference type="GO" id="GO:1901891">
    <property type="term" value="P:regulation of cell septum assembly"/>
    <property type="evidence" value="ECO:0007669"/>
    <property type="project" value="InterPro"/>
</dbReference>
<name>A0A7W1X7E3_9BACL</name>
<dbReference type="PANTHER" id="PTHR34108">
    <property type="entry name" value="SEPTUM SITE-DETERMINING PROTEIN MINC"/>
    <property type="match status" value="1"/>
</dbReference>
<dbReference type="Proteomes" id="UP000530514">
    <property type="component" value="Unassembled WGS sequence"/>
</dbReference>
<dbReference type="GO" id="GO:0000917">
    <property type="term" value="P:division septum assembly"/>
    <property type="evidence" value="ECO:0007669"/>
    <property type="project" value="UniProtKB-KW"/>
</dbReference>
<evidence type="ECO:0000259" key="7">
    <source>
        <dbReference type="Pfam" id="PF03775"/>
    </source>
</evidence>
<dbReference type="Gene3D" id="2.160.20.70">
    <property type="match status" value="1"/>
</dbReference>
<comment type="function">
    <text evidence="6">Cell division inhibitor that blocks the formation of polar Z ring septums. Rapidly oscillates between the poles of the cell to destabilize FtsZ filaments that have formed before they mature into polar Z rings. Prevents FtsZ polymerization.</text>
</comment>
<sequence>MGKTLKPGVTIKGTKDGLFFFLDDSRPFSDVLADLKEKLENSHAAHIWDGPDLNVIIKLGKRQITKAEEIAVRELFSVRKNLIIQEFESDDIPYLLGGEQDLVIKSGTVRSGQVLIHKGNLLFLGDVNPGGTIQCTGSIYVLGALRGLAHAGCEGDTNAIIVASVLRPTQLRIADVISRPPDKWDESEIGMRFAYMIDNQIVVERIHHLGQLKPELEWKEGRRHF</sequence>
<evidence type="ECO:0000256" key="4">
    <source>
        <dbReference type="ARBA" id="ARBA00023306"/>
    </source>
</evidence>
<evidence type="ECO:0000313" key="10">
    <source>
        <dbReference type="Proteomes" id="UP000530514"/>
    </source>
</evidence>
<evidence type="ECO:0000259" key="8">
    <source>
        <dbReference type="Pfam" id="PF22642"/>
    </source>
</evidence>
<dbReference type="InterPro" id="IPR013033">
    <property type="entry name" value="MinC"/>
</dbReference>
<keyword evidence="4 6" id="KW-0131">Cell cycle</keyword>
<dbReference type="InterPro" id="IPR016098">
    <property type="entry name" value="CAP/MinC_C"/>
</dbReference>
<dbReference type="HAMAP" id="MF_00267">
    <property type="entry name" value="MinC"/>
    <property type="match status" value="1"/>
</dbReference>
<keyword evidence="2 6" id="KW-0132">Cell division</keyword>
<proteinExistence type="inferred from homology"/>
<keyword evidence="10" id="KW-1185">Reference proteome</keyword>
<comment type="subunit">
    <text evidence="5 6">Interacts with MinD and FtsZ.</text>
</comment>
<evidence type="ECO:0000256" key="1">
    <source>
        <dbReference type="ARBA" id="ARBA00006291"/>
    </source>
</evidence>
<comment type="similarity">
    <text evidence="1 6">Belongs to the MinC family.</text>
</comment>
<dbReference type="GO" id="GO:0000902">
    <property type="term" value="P:cell morphogenesis"/>
    <property type="evidence" value="ECO:0007669"/>
    <property type="project" value="InterPro"/>
</dbReference>
<dbReference type="Pfam" id="PF03775">
    <property type="entry name" value="MinC_C"/>
    <property type="match status" value="1"/>
</dbReference>
<dbReference type="RefSeq" id="WP_033099219.1">
    <property type="nucleotide sequence ID" value="NZ_JACEIP010000001.1"/>
</dbReference>
<reference evidence="9 10" key="1">
    <citation type="submission" date="2020-07" db="EMBL/GenBank/DDBJ databases">
        <authorList>
            <person name="Feng H."/>
        </authorList>
    </citation>
    <scope>NUCLEOTIDE SEQUENCE [LARGE SCALE GENOMIC DNA]</scope>
    <source>
        <strain evidence="10">s-11</strain>
    </source>
</reference>
<evidence type="ECO:0000256" key="5">
    <source>
        <dbReference type="ARBA" id="ARBA00046874"/>
    </source>
</evidence>